<dbReference type="RefSeq" id="WP_254770217.1">
    <property type="nucleotide sequence ID" value="NZ_CP101114.1"/>
</dbReference>
<dbReference type="Gene3D" id="1.20.58.430">
    <property type="entry name" value="Type IV secretion system, VirB5-domain"/>
    <property type="match status" value="1"/>
</dbReference>
<evidence type="ECO:0000313" key="1">
    <source>
        <dbReference type="EMBL" id="UTO28312.1"/>
    </source>
</evidence>
<dbReference type="Pfam" id="PF07996">
    <property type="entry name" value="T4SS"/>
    <property type="match status" value="1"/>
</dbReference>
<dbReference type="InterPro" id="IPR023220">
    <property type="entry name" value="T4SS_VirB5-domain"/>
</dbReference>
<protein>
    <recommendedName>
        <fullName evidence="3">TrwJ3 protein</fullName>
    </recommendedName>
</protein>
<accession>A0ABY5ESQ6</accession>
<sequence length="285" mass="32723">MKKLIIITAISLFFETPSLAIGIGVGLPDISLLWNSGKESSTSTSMWKWSSGIIPSYSNGDKTKKASEKKQQAASDPLQTLIKQLLEINKKQFEKTEKIHDAITGTQKISKRQYDIRHDNNDMLLKKPEFIYDKDKQTEISENIPKVLTELIQKENYFDMYAITDRRASTDARNFIDQRIQYAALIDKIITLQTFQNAEKRFHKIAEISTNIEQTDNLMDIAKLQMHIKSLLTVIQNEATKLQMVAHSRNVEQALINRLKRKRNTQILSSKNTGMPIIPLHHNKL</sequence>
<dbReference type="SUPFAM" id="SSF101082">
    <property type="entry name" value="Typo IV secretion system protein TraC"/>
    <property type="match status" value="1"/>
</dbReference>
<dbReference type="InterPro" id="IPR014158">
    <property type="entry name" value="T4SS_VirB5"/>
</dbReference>
<dbReference type="Proteomes" id="UP001059475">
    <property type="component" value="Chromosome"/>
</dbReference>
<evidence type="ECO:0008006" key="3">
    <source>
        <dbReference type="Google" id="ProtNLM"/>
    </source>
</evidence>
<keyword evidence="2" id="KW-1185">Reference proteome</keyword>
<evidence type="ECO:0000313" key="2">
    <source>
        <dbReference type="Proteomes" id="UP001059475"/>
    </source>
</evidence>
<organism evidence="1 2">
    <name type="scientific">Bartonella harrusi</name>
    <dbReference type="NCBI Taxonomy" id="2961895"/>
    <lineage>
        <taxon>Bacteria</taxon>
        <taxon>Pseudomonadati</taxon>
        <taxon>Pseudomonadota</taxon>
        <taxon>Alphaproteobacteria</taxon>
        <taxon>Hyphomicrobiales</taxon>
        <taxon>Bartonellaceae</taxon>
        <taxon>Bartonella</taxon>
    </lineage>
</organism>
<reference evidence="1" key="1">
    <citation type="submission" date="2022-07" db="EMBL/GenBank/DDBJ databases">
        <title>First report of Bartonella spp. in marsupials in Brazil, with a description of Bartonella harrusi sp. nov. and new proposal for taxonomic reclassification of species of the genus Bartonella.</title>
        <authorList>
            <person name="Amaral R.B."/>
        </authorList>
    </citation>
    <scope>NUCLEOTIDE SEQUENCE</scope>
    <source>
        <strain evidence="1">117A</strain>
    </source>
</reference>
<dbReference type="CDD" id="cd14262">
    <property type="entry name" value="VirB5_like"/>
    <property type="match status" value="1"/>
</dbReference>
<gene>
    <name evidence="1" type="ORF">NMK50_09300</name>
</gene>
<name>A0ABY5ESQ6_9HYPH</name>
<proteinExistence type="predicted"/>
<dbReference type="EMBL" id="CP101114">
    <property type="protein sequence ID" value="UTO28312.1"/>
    <property type="molecule type" value="Genomic_DNA"/>
</dbReference>